<accession>R9A6W0</accession>
<evidence type="ECO:0000313" key="1">
    <source>
        <dbReference type="EMBL" id="EOQ97832.1"/>
    </source>
</evidence>
<reference evidence="1" key="1">
    <citation type="submission" date="2013-04" db="EMBL/GenBank/DDBJ databases">
        <authorList>
            <person name="Harkins D.M."/>
            <person name="Durkin A.S."/>
            <person name="Brinkac L.M."/>
            <person name="Haft D.H."/>
            <person name="Selengut J.D."/>
            <person name="Sanka R."/>
            <person name="DePew J."/>
            <person name="Purushe J."/>
            <person name="Galloway R.L."/>
            <person name="Vinetz J.M."/>
            <person name="Sutton G.G."/>
            <person name="Nierman W.C."/>
            <person name="Fouts D.E."/>
        </authorList>
    </citation>
    <scope>NUCLEOTIDE SEQUENCE [LARGE SCALE GENOMIC DNA]</scope>
    <source>
        <strain evidence="1">CDC</strain>
    </source>
</reference>
<comment type="caution">
    <text evidence="1">The sequence shown here is derived from an EMBL/GenBank/DDBJ whole genome shotgun (WGS) entry which is preliminary data.</text>
</comment>
<proteinExistence type="predicted"/>
<name>R9A6W0_9LEPT</name>
<keyword evidence="2" id="KW-1185">Reference proteome</keyword>
<sequence length="102" mass="12278">MKWIKGKLIFKNIYFCDLNFINEYYEYPEFYRSAILTESNLIMETAIKLNRLNKKINSPLIHYYLFTLQGDKEIEINIISESYELKLNSESKLLDEFEGFDN</sequence>
<dbReference type="AlphaFoldDB" id="R9A6W0"/>
<evidence type="ECO:0000313" key="2">
    <source>
        <dbReference type="Proteomes" id="UP000013984"/>
    </source>
</evidence>
<dbReference type="Proteomes" id="UP000013984">
    <property type="component" value="Unassembled WGS sequence"/>
</dbReference>
<gene>
    <name evidence="1" type="ORF">LEP1GSC195_1408</name>
</gene>
<protein>
    <submittedName>
        <fullName evidence="1">Uncharacterized protein</fullName>
    </submittedName>
</protein>
<organism evidence="1 2">
    <name type="scientific">Leptospira wolbachii serovar Codice str. CDC</name>
    <dbReference type="NCBI Taxonomy" id="1218599"/>
    <lineage>
        <taxon>Bacteria</taxon>
        <taxon>Pseudomonadati</taxon>
        <taxon>Spirochaetota</taxon>
        <taxon>Spirochaetia</taxon>
        <taxon>Leptospirales</taxon>
        <taxon>Leptospiraceae</taxon>
        <taxon>Leptospira</taxon>
    </lineage>
</organism>
<dbReference type="EMBL" id="AOGZ02000010">
    <property type="protein sequence ID" value="EOQ97832.1"/>
    <property type="molecule type" value="Genomic_DNA"/>
</dbReference>